<dbReference type="PANTHER" id="PTHR30154:SF46">
    <property type="entry name" value="TRANSCRIPTIONAL REGULATORY PROTEIN"/>
    <property type="match status" value="1"/>
</dbReference>
<dbReference type="InterPro" id="IPR019887">
    <property type="entry name" value="Tscrpt_reg_AsnC/Lrp_C"/>
</dbReference>
<dbReference type="InterPro" id="IPR036390">
    <property type="entry name" value="WH_DNA-bd_sf"/>
</dbReference>
<protein>
    <submittedName>
        <fullName evidence="5">AsnC family transcriptional regulator</fullName>
    </submittedName>
</protein>
<dbReference type="PANTHER" id="PTHR30154">
    <property type="entry name" value="LEUCINE-RESPONSIVE REGULATORY PROTEIN"/>
    <property type="match status" value="1"/>
</dbReference>
<sequence>MIERAARPDVPALDAFDIKILGALRDNARASNVEIAEKIGLTESTCSRRIKRLEEDRVITGYHLGLEPDFVGVGLIAFVTLVLENFNEQTADRFAREIRAMPEVVSCHIVSGGFDALLHIAAADLRSFSTFVLDRLRLLPGVKDLRSSFVMRSLKDSTSLPIARSAG</sequence>
<organism evidence="5 6">
    <name type="scientific">Roseiterribacter gracilis</name>
    <dbReference type="NCBI Taxonomy" id="2812848"/>
    <lineage>
        <taxon>Bacteria</taxon>
        <taxon>Pseudomonadati</taxon>
        <taxon>Pseudomonadota</taxon>
        <taxon>Alphaproteobacteria</taxon>
        <taxon>Rhodospirillales</taxon>
        <taxon>Roseiterribacteraceae</taxon>
        <taxon>Roseiterribacter</taxon>
    </lineage>
</organism>
<evidence type="ECO:0000313" key="5">
    <source>
        <dbReference type="EMBL" id="GIL39696.1"/>
    </source>
</evidence>
<dbReference type="SUPFAM" id="SSF54909">
    <property type="entry name" value="Dimeric alpha+beta barrel"/>
    <property type="match status" value="1"/>
</dbReference>
<dbReference type="RefSeq" id="WP_420242802.1">
    <property type="nucleotide sequence ID" value="NZ_BOPV01000001.1"/>
</dbReference>
<dbReference type="InterPro" id="IPR011008">
    <property type="entry name" value="Dimeric_a/b-barrel"/>
</dbReference>
<keyword evidence="3" id="KW-0804">Transcription</keyword>
<dbReference type="CDD" id="cd00090">
    <property type="entry name" value="HTH_ARSR"/>
    <property type="match status" value="1"/>
</dbReference>
<dbReference type="SMART" id="SM00344">
    <property type="entry name" value="HTH_ASNC"/>
    <property type="match status" value="1"/>
</dbReference>
<dbReference type="Pfam" id="PF13412">
    <property type="entry name" value="HTH_24"/>
    <property type="match status" value="1"/>
</dbReference>
<dbReference type="Pfam" id="PF01037">
    <property type="entry name" value="AsnC_trans_reg"/>
    <property type="match status" value="1"/>
</dbReference>
<keyword evidence="2" id="KW-0238">DNA-binding</keyword>
<evidence type="ECO:0000256" key="1">
    <source>
        <dbReference type="ARBA" id="ARBA00023015"/>
    </source>
</evidence>
<evidence type="ECO:0000313" key="6">
    <source>
        <dbReference type="Proteomes" id="UP000681075"/>
    </source>
</evidence>
<dbReference type="EMBL" id="BOPV01000001">
    <property type="protein sequence ID" value="GIL39696.1"/>
    <property type="molecule type" value="Genomic_DNA"/>
</dbReference>
<evidence type="ECO:0000259" key="4">
    <source>
        <dbReference type="PROSITE" id="PS50956"/>
    </source>
</evidence>
<dbReference type="InterPro" id="IPR019888">
    <property type="entry name" value="Tscrpt_reg_AsnC-like"/>
</dbReference>
<dbReference type="Gene3D" id="3.30.70.920">
    <property type="match status" value="1"/>
</dbReference>
<dbReference type="GO" id="GO:0006355">
    <property type="term" value="P:regulation of DNA-templated transcription"/>
    <property type="evidence" value="ECO:0007669"/>
    <property type="project" value="UniProtKB-ARBA"/>
</dbReference>
<gene>
    <name evidence="5" type="ORF">TMPK1_19330</name>
</gene>
<dbReference type="GO" id="GO:0043200">
    <property type="term" value="P:response to amino acid"/>
    <property type="evidence" value="ECO:0007669"/>
    <property type="project" value="TreeGrafter"/>
</dbReference>
<dbReference type="PRINTS" id="PR00033">
    <property type="entry name" value="HTHASNC"/>
</dbReference>
<dbReference type="InterPro" id="IPR036388">
    <property type="entry name" value="WH-like_DNA-bd_sf"/>
</dbReference>
<feature type="domain" description="HTH asnC-type" evidence="4">
    <location>
        <begin position="13"/>
        <end position="74"/>
    </location>
</feature>
<dbReference type="GO" id="GO:0043565">
    <property type="term" value="F:sequence-specific DNA binding"/>
    <property type="evidence" value="ECO:0007669"/>
    <property type="project" value="InterPro"/>
</dbReference>
<keyword evidence="1" id="KW-0805">Transcription regulation</keyword>
<keyword evidence="6" id="KW-1185">Reference proteome</keyword>
<name>A0A8S8XEN1_9PROT</name>
<dbReference type="Proteomes" id="UP000681075">
    <property type="component" value="Unassembled WGS sequence"/>
</dbReference>
<dbReference type="AlphaFoldDB" id="A0A8S8XEN1"/>
<dbReference type="InterPro" id="IPR000485">
    <property type="entry name" value="AsnC-type_HTH_dom"/>
</dbReference>
<accession>A0A8S8XEN1</accession>
<evidence type="ECO:0000256" key="2">
    <source>
        <dbReference type="ARBA" id="ARBA00023125"/>
    </source>
</evidence>
<dbReference type="GO" id="GO:0005829">
    <property type="term" value="C:cytosol"/>
    <property type="evidence" value="ECO:0007669"/>
    <property type="project" value="TreeGrafter"/>
</dbReference>
<dbReference type="SUPFAM" id="SSF46785">
    <property type="entry name" value="Winged helix' DNA-binding domain"/>
    <property type="match status" value="1"/>
</dbReference>
<evidence type="ECO:0000256" key="3">
    <source>
        <dbReference type="ARBA" id="ARBA00023163"/>
    </source>
</evidence>
<dbReference type="Gene3D" id="1.10.10.10">
    <property type="entry name" value="Winged helix-like DNA-binding domain superfamily/Winged helix DNA-binding domain"/>
    <property type="match status" value="1"/>
</dbReference>
<reference evidence="5" key="1">
    <citation type="submission" date="2021-02" db="EMBL/GenBank/DDBJ databases">
        <title>Genome sequence of Rhodospirillales sp. strain TMPK1 isolated from soil.</title>
        <authorList>
            <person name="Nakai R."/>
            <person name="Kusada H."/>
            <person name="Tamaki H."/>
        </authorList>
    </citation>
    <scope>NUCLEOTIDE SEQUENCE</scope>
    <source>
        <strain evidence="5">TMPK1</strain>
    </source>
</reference>
<comment type="caution">
    <text evidence="5">The sequence shown here is derived from an EMBL/GenBank/DDBJ whole genome shotgun (WGS) entry which is preliminary data.</text>
</comment>
<proteinExistence type="predicted"/>
<dbReference type="PROSITE" id="PS50956">
    <property type="entry name" value="HTH_ASNC_2"/>
    <property type="match status" value="1"/>
</dbReference>
<dbReference type="InterPro" id="IPR011991">
    <property type="entry name" value="ArsR-like_HTH"/>
</dbReference>